<feature type="domain" description="DUF4062" evidence="2">
    <location>
        <begin position="1"/>
        <end position="51"/>
    </location>
</feature>
<gene>
    <name evidence="3" type="ORF">SAMN04487971_111103</name>
</gene>
<feature type="region of interest" description="Disordered" evidence="1">
    <location>
        <begin position="151"/>
        <end position="170"/>
    </location>
</feature>
<keyword evidence="4" id="KW-1185">Reference proteome</keyword>
<evidence type="ECO:0000256" key="1">
    <source>
        <dbReference type="SAM" id="MobiDB-lite"/>
    </source>
</evidence>
<reference evidence="4" key="1">
    <citation type="submission" date="2016-10" db="EMBL/GenBank/DDBJ databases">
        <authorList>
            <person name="Varghese N."/>
            <person name="Submissions S."/>
        </authorList>
    </citation>
    <scope>NUCLEOTIDE SEQUENCE [LARGE SCALE GENOMIC DNA]</scope>
    <source>
        <strain evidence="4">CGMCC 1.7655</strain>
    </source>
</reference>
<evidence type="ECO:0000259" key="2">
    <source>
        <dbReference type="Pfam" id="PF13271"/>
    </source>
</evidence>
<dbReference type="AlphaFoldDB" id="A0A1G9KED2"/>
<organism evidence="3 4">
    <name type="scientific">Paracoccus chinensis</name>
    <dbReference type="NCBI Taxonomy" id="525640"/>
    <lineage>
        <taxon>Bacteria</taxon>
        <taxon>Pseudomonadati</taxon>
        <taxon>Pseudomonadota</taxon>
        <taxon>Alphaproteobacteria</taxon>
        <taxon>Rhodobacterales</taxon>
        <taxon>Paracoccaceae</taxon>
        <taxon>Paracoccus</taxon>
    </lineage>
</organism>
<accession>A0A1G9KED2</accession>
<evidence type="ECO:0000313" key="3">
    <source>
        <dbReference type="EMBL" id="SDL48087.1"/>
    </source>
</evidence>
<dbReference type="Pfam" id="PF13271">
    <property type="entry name" value="DUF4062"/>
    <property type="match status" value="1"/>
</dbReference>
<sequence length="300" mass="34340">MEAFVASNEGQWDVIKRVIDECDYYILIIGGRYGSMTPEGMSYTEKEYRYAKEIGLPVLAFVHGEPESIPVGKTEKDAGSRQKLDSFRSEVMAIHPIRSWKTPSELGGLVSRSLVREIKISPRPGWIRNDGSSPISLLERINDLSEENQRLQEQLEAQKAEEDDDSLESGDDRVTVYGWRRERDVEWNRIEANWHVSVSWNELFRDIGPALINETTEDKLINLISRFNSLHHTENEVLSVTLAVECWSEILVQFRALGLITQGIKKRGVNDRGSYWGITQKGDRLLIKLLARRKQPPDVT</sequence>
<protein>
    <recommendedName>
        <fullName evidence="2">DUF4062 domain-containing protein</fullName>
    </recommendedName>
</protein>
<dbReference type="Proteomes" id="UP000199555">
    <property type="component" value="Unassembled WGS sequence"/>
</dbReference>
<dbReference type="EMBL" id="FNGE01000011">
    <property type="protein sequence ID" value="SDL48087.1"/>
    <property type="molecule type" value="Genomic_DNA"/>
</dbReference>
<dbReference type="InterPro" id="IPR025139">
    <property type="entry name" value="DUF4062"/>
</dbReference>
<proteinExistence type="predicted"/>
<evidence type="ECO:0000313" key="4">
    <source>
        <dbReference type="Proteomes" id="UP000199555"/>
    </source>
</evidence>
<name>A0A1G9KED2_9RHOB</name>